<evidence type="ECO:0000256" key="2">
    <source>
        <dbReference type="SAM" id="MobiDB-lite"/>
    </source>
</evidence>
<evidence type="ECO:0000313" key="5">
    <source>
        <dbReference type="EMBL" id="MFD2697237.1"/>
    </source>
</evidence>
<dbReference type="Pfam" id="PF13100">
    <property type="entry name" value="OstA_2"/>
    <property type="match status" value="1"/>
</dbReference>
<organism evidence="5 6">
    <name type="scientific">Mesonia sediminis</name>
    <dbReference type="NCBI Taxonomy" id="1703946"/>
    <lineage>
        <taxon>Bacteria</taxon>
        <taxon>Pseudomonadati</taxon>
        <taxon>Bacteroidota</taxon>
        <taxon>Flavobacteriia</taxon>
        <taxon>Flavobacteriales</taxon>
        <taxon>Flavobacteriaceae</taxon>
        <taxon>Mesonia</taxon>
    </lineage>
</organism>
<feature type="compositionally biased region" description="Basic and acidic residues" evidence="2">
    <location>
        <begin position="525"/>
        <end position="563"/>
    </location>
</feature>
<sequence length="563" mass="65108">MKNSSLFLILFACITIGYAQENKIDYTSDRTITDEDKYPGALLFSKVDNQVFFTHEGINVWCDQAIFYEKDQFFKALGNVKMKQGDSITLTSKYAEYDGETQFAFASNQVNLKTKTSRLTTDTLFFKRDVQQVFYRSGGTVRDSATTITSKVGRYFLEQEKLSFLHDVLVNHPEYTINSSQLNYFTQSKHAYLYGPSTITGKETQIYCERGFYDTQSDEGYFVKNSTVNYKNRKLEGDSIYFNRSKNFASATNNIRVTDTINHSILTGHYAEVYREKDSVFITKRALGAIKQENDTLFVHSDTLMITGPTKQRLIRGFRDTRFYKKDMNGKCDSIVVNEQLGISKLLGKPVVFSGENQLTGDTIHLLNHPKTNKLDSLKVFYNAFMIQKDSLGGFNQVKGKEMFGLFEKDELKEINFIKNTETIFYSRDDKQQLIGINTVISSSIKIEFEDQEIAKIYYYKNPKQILYREEDLPKNARKLKGFNWRGNERLESKNDLFRGKPTPTLTKIEGIPLPSNEEPNFFNKGKDTDKQEKIHESSRLNKELLTPREEDQMIYETKPEEN</sequence>
<dbReference type="InterPro" id="IPR050218">
    <property type="entry name" value="LptD"/>
</dbReference>
<dbReference type="RefSeq" id="WP_379044723.1">
    <property type="nucleotide sequence ID" value="NZ_JBHULZ010000023.1"/>
</dbReference>
<dbReference type="PANTHER" id="PTHR30189">
    <property type="entry name" value="LPS-ASSEMBLY PROTEIN"/>
    <property type="match status" value="1"/>
</dbReference>
<keyword evidence="1" id="KW-0998">Cell outer membrane</keyword>
<evidence type="ECO:0000256" key="1">
    <source>
        <dbReference type="ARBA" id="ARBA00023237"/>
    </source>
</evidence>
<evidence type="ECO:0000259" key="4">
    <source>
        <dbReference type="Pfam" id="PF13100"/>
    </source>
</evidence>
<protein>
    <submittedName>
        <fullName evidence="5">OstA-like protein</fullName>
    </submittedName>
</protein>
<feature type="signal peptide" evidence="3">
    <location>
        <begin position="1"/>
        <end position="19"/>
    </location>
</feature>
<feature type="region of interest" description="Disordered" evidence="2">
    <location>
        <begin position="512"/>
        <end position="563"/>
    </location>
</feature>
<comment type="caution">
    <text evidence="5">The sequence shown here is derived from an EMBL/GenBank/DDBJ whole genome shotgun (WGS) entry which is preliminary data.</text>
</comment>
<keyword evidence="1" id="KW-0472">Membrane</keyword>
<dbReference type="PANTHER" id="PTHR30189:SF1">
    <property type="entry name" value="LPS-ASSEMBLY PROTEIN LPTD"/>
    <property type="match status" value="1"/>
</dbReference>
<feature type="domain" description="Organic solvent tolerance-like N-terminal" evidence="4">
    <location>
        <begin position="46"/>
        <end position="179"/>
    </location>
</feature>
<name>A0ABW5SEZ2_9FLAO</name>
<accession>A0ABW5SEZ2</accession>
<keyword evidence="3" id="KW-0732">Signal</keyword>
<dbReference type="Gene3D" id="2.60.450.10">
    <property type="entry name" value="Lipopolysaccharide (LPS) transport protein A like domain"/>
    <property type="match status" value="2"/>
</dbReference>
<feature type="chain" id="PRO_5046323146" evidence="3">
    <location>
        <begin position="20"/>
        <end position="563"/>
    </location>
</feature>
<gene>
    <name evidence="5" type="ORF">ACFSQ0_04465</name>
</gene>
<proteinExistence type="predicted"/>
<dbReference type="EMBL" id="JBHULZ010000023">
    <property type="protein sequence ID" value="MFD2697237.1"/>
    <property type="molecule type" value="Genomic_DNA"/>
</dbReference>
<evidence type="ECO:0000256" key="3">
    <source>
        <dbReference type="SAM" id="SignalP"/>
    </source>
</evidence>
<dbReference type="Proteomes" id="UP001597357">
    <property type="component" value="Unassembled WGS sequence"/>
</dbReference>
<reference evidence="6" key="1">
    <citation type="journal article" date="2019" name="Int. J. Syst. Evol. Microbiol.">
        <title>The Global Catalogue of Microorganisms (GCM) 10K type strain sequencing project: providing services to taxonomists for standard genome sequencing and annotation.</title>
        <authorList>
            <consortium name="The Broad Institute Genomics Platform"/>
            <consortium name="The Broad Institute Genome Sequencing Center for Infectious Disease"/>
            <person name="Wu L."/>
            <person name="Ma J."/>
        </authorList>
    </citation>
    <scope>NUCLEOTIDE SEQUENCE [LARGE SCALE GENOMIC DNA]</scope>
    <source>
        <strain evidence="6">KCTC 42255</strain>
    </source>
</reference>
<dbReference type="InterPro" id="IPR005653">
    <property type="entry name" value="OstA-like_N"/>
</dbReference>
<keyword evidence="6" id="KW-1185">Reference proteome</keyword>
<evidence type="ECO:0000313" key="6">
    <source>
        <dbReference type="Proteomes" id="UP001597357"/>
    </source>
</evidence>